<evidence type="ECO:0008006" key="2">
    <source>
        <dbReference type="Google" id="ProtNLM"/>
    </source>
</evidence>
<accession>A0A382J998</accession>
<proteinExistence type="predicted"/>
<dbReference type="InterPro" id="IPR020043">
    <property type="entry name" value="Deacetylase_Atu3266-like"/>
</dbReference>
<dbReference type="Gene3D" id="3.20.20.140">
    <property type="entry name" value="Metal-dependent hydrolases"/>
    <property type="match status" value="1"/>
</dbReference>
<dbReference type="SUPFAM" id="SSF51338">
    <property type="entry name" value="Composite domain of metallo-dependent hydrolases"/>
    <property type="match status" value="1"/>
</dbReference>
<sequence>MKKTVTILLMLWSTQLHAFDLVVNHGRVMDPASGLDAIRHLGIEDGVITRISEQPLAGGRSIDAAGLVVSPGFIDLHAHGQDEVSNHYQAGDGVTTAMELEIGVFPVADWYEGRGGKAPLNFGATVSHPWARAAAQGLGVAAALTTGANARLIEEQHNRMLAL</sequence>
<protein>
    <recommendedName>
        <fullName evidence="2">Amidohydrolase 3 domain-containing protein</fullName>
    </recommendedName>
</protein>
<dbReference type="InterPro" id="IPR011059">
    <property type="entry name" value="Metal-dep_hydrolase_composite"/>
</dbReference>
<name>A0A382J998_9ZZZZ</name>
<reference evidence="1" key="1">
    <citation type="submission" date="2018-05" db="EMBL/GenBank/DDBJ databases">
        <authorList>
            <person name="Lanie J.A."/>
            <person name="Ng W.-L."/>
            <person name="Kazmierczak K.M."/>
            <person name="Andrzejewski T.M."/>
            <person name="Davidsen T.M."/>
            <person name="Wayne K.J."/>
            <person name="Tettelin H."/>
            <person name="Glass J.I."/>
            <person name="Rusch D."/>
            <person name="Podicherti R."/>
            <person name="Tsui H.-C.T."/>
            <person name="Winkler M.E."/>
        </authorList>
    </citation>
    <scope>NUCLEOTIDE SEQUENCE</scope>
</reference>
<dbReference type="AlphaFoldDB" id="A0A382J998"/>
<dbReference type="PANTHER" id="PTHR42717:SF1">
    <property type="entry name" value="IMIDAZOLONEPROPIONASE AND RELATED AMIDOHYDROLASES"/>
    <property type="match status" value="1"/>
</dbReference>
<dbReference type="GO" id="GO:0016810">
    <property type="term" value="F:hydrolase activity, acting on carbon-nitrogen (but not peptide) bonds"/>
    <property type="evidence" value="ECO:0007669"/>
    <property type="project" value="InterPro"/>
</dbReference>
<organism evidence="1">
    <name type="scientific">marine metagenome</name>
    <dbReference type="NCBI Taxonomy" id="408172"/>
    <lineage>
        <taxon>unclassified sequences</taxon>
        <taxon>metagenomes</taxon>
        <taxon>ecological metagenomes</taxon>
    </lineage>
</organism>
<dbReference type="GO" id="GO:0019213">
    <property type="term" value="F:deacetylase activity"/>
    <property type="evidence" value="ECO:0007669"/>
    <property type="project" value="InterPro"/>
</dbReference>
<evidence type="ECO:0000313" key="1">
    <source>
        <dbReference type="EMBL" id="SVC08466.1"/>
    </source>
</evidence>
<feature type="non-terminal residue" evidence="1">
    <location>
        <position position="163"/>
    </location>
</feature>
<gene>
    <name evidence="1" type="ORF">METZ01_LOCUS261320</name>
</gene>
<dbReference type="PANTHER" id="PTHR42717">
    <property type="entry name" value="DIHYDROOROTASE-RELATED"/>
    <property type="match status" value="1"/>
</dbReference>
<dbReference type="EMBL" id="UINC01072665">
    <property type="protein sequence ID" value="SVC08466.1"/>
    <property type="molecule type" value="Genomic_DNA"/>
</dbReference>